<keyword evidence="6 7" id="KW-0472">Membrane</keyword>
<feature type="transmembrane region" description="Helical" evidence="7">
    <location>
        <begin position="82"/>
        <end position="100"/>
    </location>
</feature>
<comment type="similarity">
    <text evidence="7">Belongs to the MsrQ family.</text>
</comment>
<keyword evidence="7" id="KW-0249">Electron transport</keyword>
<feature type="domain" description="Ferric oxidoreductase" evidence="8">
    <location>
        <begin position="50"/>
        <end position="162"/>
    </location>
</feature>
<comment type="caution">
    <text evidence="9">The sequence shown here is derived from an EMBL/GenBank/DDBJ whole genome shotgun (WGS) entry which is preliminary data.</text>
</comment>
<keyword evidence="7" id="KW-0479">Metal-binding</keyword>
<keyword evidence="10" id="KW-1185">Reference proteome</keyword>
<keyword evidence="3 7" id="KW-0812">Transmembrane</keyword>
<reference evidence="9 10" key="1">
    <citation type="submission" date="2020-08" db="EMBL/GenBank/DDBJ databases">
        <title>Genomic Encyclopedia of Type Strains, Phase IV (KMG-IV): sequencing the most valuable type-strain genomes for metagenomic binning, comparative biology and taxonomic classification.</title>
        <authorList>
            <person name="Goeker M."/>
        </authorList>
    </citation>
    <scope>NUCLEOTIDE SEQUENCE [LARGE SCALE GENOMIC DNA]</scope>
    <source>
        <strain evidence="9 10">DSM 29853</strain>
    </source>
</reference>
<evidence type="ECO:0000259" key="8">
    <source>
        <dbReference type="Pfam" id="PF01794"/>
    </source>
</evidence>
<evidence type="ECO:0000256" key="2">
    <source>
        <dbReference type="ARBA" id="ARBA00022448"/>
    </source>
</evidence>
<comment type="cofactor">
    <cofactor evidence="7">
        <name>heme b</name>
        <dbReference type="ChEBI" id="CHEBI:60344"/>
    </cofactor>
    <text evidence="7">Binds 1 heme b (iron(II)-protoporphyrin IX) group per subunit.</text>
</comment>
<dbReference type="Proteomes" id="UP000528286">
    <property type="component" value="Unassembled WGS sequence"/>
</dbReference>
<dbReference type="EMBL" id="JACIEZ010000003">
    <property type="protein sequence ID" value="MBB4065055.1"/>
    <property type="molecule type" value="Genomic_DNA"/>
</dbReference>
<dbReference type="PANTHER" id="PTHR36964">
    <property type="entry name" value="PROTEIN-METHIONINE-SULFOXIDE REDUCTASE HEME-BINDING SUBUNIT MSRQ"/>
    <property type="match status" value="1"/>
</dbReference>
<dbReference type="GO" id="GO:0046872">
    <property type="term" value="F:metal ion binding"/>
    <property type="evidence" value="ECO:0007669"/>
    <property type="project" value="UniProtKB-KW"/>
</dbReference>
<comment type="cofactor">
    <cofactor evidence="7">
        <name>FMN</name>
        <dbReference type="ChEBI" id="CHEBI:58210"/>
    </cofactor>
    <text evidence="7">Binds 1 FMN per subunit.</text>
</comment>
<feature type="transmembrane region" description="Helical" evidence="7">
    <location>
        <begin position="175"/>
        <end position="193"/>
    </location>
</feature>
<dbReference type="NCBIfam" id="NF003833">
    <property type="entry name" value="PRK05419.1-5"/>
    <property type="match status" value="1"/>
</dbReference>
<accession>A0A7W6J5A9</accession>
<dbReference type="Pfam" id="PF01794">
    <property type="entry name" value="Ferric_reduct"/>
    <property type="match status" value="1"/>
</dbReference>
<proteinExistence type="inferred from homology"/>
<dbReference type="InterPro" id="IPR022837">
    <property type="entry name" value="MsrQ-like"/>
</dbReference>
<comment type="subunit">
    <text evidence="7">Heterodimer of a catalytic subunit (MsrP) and a heme-binding subunit (MsrQ).</text>
</comment>
<keyword evidence="7" id="KW-0349">Heme</keyword>
<feature type="transmembrane region" description="Helical" evidence="7">
    <location>
        <begin position="120"/>
        <end position="139"/>
    </location>
</feature>
<name>A0A7W6J5A9_9HYPH</name>
<dbReference type="InterPro" id="IPR013130">
    <property type="entry name" value="Fe3_Rdtase_TM_dom"/>
</dbReference>
<evidence type="ECO:0000256" key="6">
    <source>
        <dbReference type="ARBA" id="ARBA00023136"/>
    </source>
</evidence>
<keyword evidence="4 7" id="KW-1133">Transmembrane helix</keyword>
<gene>
    <name evidence="7" type="primary">msrQ</name>
    <name evidence="9" type="ORF">GGR23_002242</name>
</gene>
<keyword evidence="7" id="KW-1003">Cell membrane</keyword>
<dbReference type="RefSeq" id="WP_183366330.1">
    <property type="nucleotide sequence ID" value="NZ_JACIEZ010000003.1"/>
</dbReference>
<dbReference type="GO" id="GO:0016679">
    <property type="term" value="F:oxidoreductase activity, acting on diphenols and related substances as donors"/>
    <property type="evidence" value="ECO:0007669"/>
    <property type="project" value="TreeGrafter"/>
</dbReference>
<protein>
    <recommendedName>
        <fullName evidence="7">Protein-methionine-sulfoxide reductase heme-binding subunit MsrQ</fullName>
    </recommendedName>
    <alternativeName>
        <fullName evidence="7">Flavocytochrome MsrQ</fullName>
    </alternativeName>
</protein>
<feature type="transmembrane region" description="Helical" evidence="7">
    <location>
        <begin position="51"/>
        <end position="70"/>
    </location>
</feature>
<dbReference type="AlphaFoldDB" id="A0A7W6J5A9"/>
<dbReference type="GO" id="GO:0005886">
    <property type="term" value="C:plasma membrane"/>
    <property type="evidence" value="ECO:0007669"/>
    <property type="project" value="UniProtKB-SubCell"/>
</dbReference>
<evidence type="ECO:0000256" key="1">
    <source>
        <dbReference type="ARBA" id="ARBA00004141"/>
    </source>
</evidence>
<comment type="subcellular location">
    <subcellularLocation>
        <location evidence="7">Cell membrane</location>
        <topology evidence="7">Multi-pass membrane protein</topology>
    </subcellularLocation>
    <subcellularLocation>
        <location evidence="1">Membrane</location>
        <topology evidence="1">Multi-pass membrane protein</topology>
    </subcellularLocation>
</comment>
<dbReference type="GO" id="GO:0020037">
    <property type="term" value="F:heme binding"/>
    <property type="evidence" value="ECO:0007669"/>
    <property type="project" value="UniProtKB-UniRule"/>
</dbReference>
<keyword evidence="2 7" id="KW-0813">Transport</keyword>
<evidence type="ECO:0000256" key="5">
    <source>
        <dbReference type="ARBA" id="ARBA00023004"/>
    </source>
</evidence>
<dbReference type="GO" id="GO:0030091">
    <property type="term" value="P:protein repair"/>
    <property type="evidence" value="ECO:0007669"/>
    <property type="project" value="UniProtKB-UniRule"/>
</dbReference>
<comment type="function">
    <text evidence="7">Part of the MsrPQ system that repairs oxidized periplasmic proteins containing methionine sulfoxide residues (Met-O), using respiratory chain electrons. Thus protects these proteins from oxidative-stress damage caused by reactive species of oxygen and chlorine generated by the host defense mechanisms. MsrPQ is essential for the maintenance of envelope integrity under bleach stress, rescuing a wide series of structurally unrelated periplasmic proteins from methionine oxidation. MsrQ provides electrons for reduction to the reductase catalytic subunit MsrP, using the quinone pool of the respiratory chain.</text>
</comment>
<dbReference type="GO" id="GO:0010181">
    <property type="term" value="F:FMN binding"/>
    <property type="evidence" value="ECO:0007669"/>
    <property type="project" value="UniProtKB-UniRule"/>
</dbReference>
<organism evidence="9 10">
    <name type="scientific">Gellertiella hungarica</name>
    <dbReference type="NCBI Taxonomy" id="1572859"/>
    <lineage>
        <taxon>Bacteria</taxon>
        <taxon>Pseudomonadati</taxon>
        <taxon>Pseudomonadota</taxon>
        <taxon>Alphaproteobacteria</taxon>
        <taxon>Hyphomicrobiales</taxon>
        <taxon>Rhizobiaceae</taxon>
        <taxon>Gellertiella</taxon>
    </lineage>
</organism>
<feature type="transmembrane region" description="Helical" evidence="7">
    <location>
        <begin position="12"/>
        <end position="31"/>
    </location>
</feature>
<sequence>MAPAKLSPRAQSALVWAVYAVGLAPALWTFWLGASNQLGADPVKTFERFLGLWTIRFLILTLAITPLRDLGLFNGLRYRRALGLLAFYYAALHFLTYAVLDQTMVLSAIVADVVKRPFITFGMIALTLLVPLAVTSNNASIRRLGSRWSSLHRLVYPVAALGALHYSMAVKVLGAEQYIHIGLLVLLLAYRIARPRLMEAKRQKRRAAA</sequence>
<evidence type="ECO:0000313" key="10">
    <source>
        <dbReference type="Proteomes" id="UP000528286"/>
    </source>
</evidence>
<keyword evidence="5 7" id="KW-0408">Iron</keyword>
<feature type="transmembrane region" description="Helical" evidence="7">
    <location>
        <begin position="151"/>
        <end position="169"/>
    </location>
</feature>
<dbReference type="HAMAP" id="MF_01207">
    <property type="entry name" value="MsrQ"/>
    <property type="match status" value="1"/>
</dbReference>
<evidence type="ECO:0000256" key="4">
    <source>
        <dbReference type="ARBA" id="ARBA00022989"/>
    </source>
</evidence>
<evidence type="ECO:0000313" key="9">
    <source>
        <dbReference type="EMBL" id="MBB4065055.1"/>
    </source>
</evidence>
<dbReference type="GO" id="GO:0009055">
    <property type="term" value="F:electron transfer activity"/>
    <property type="evidence" value="ECO:0007669"/>
    <property type="project" value="UniProtKB-UniRule"/>
</dbReference>
<evidence type="ECO:0000256" key="3">
    <source>
        <dbReference type="ARBA" id="ARBA00022692"/>
    </source>
</evidence>
<dbReference type="PANTHER" id="PTHR36964:SF1">
    <property type="entry name" value="PROTEIN-METHIONINE-SULFOXIDE REDUCTASE HEME-BINDING SUBUNIT MSRQ"/>
    <property type="match status" value="1"/>
</dbReference>
<keyword evidence="7" id="KW-0285">Flavoprotein</keyword>
<keyword evidence="7" id="KW-0288">FMN</keyword>
<evidence type="ECO:0000256" key="7">
    <source>
        <dbReference type="HAMAP-Rule" id="MF_01207"/>
    </source>
</evidence>